<evidence type="ECO:0000313" key="4">
    <source>
        <dbReference type="Proteomes" id="UP000007388"/>
    </source>
</evidence>
<dbReference type="AlphaFoldDB" id="H9ZV32"/>
<dbReference type="PROSITE" id="PS50966">
    <property type="entry name" value="ZF_SWIM"/>
    <property type="match status" value="1"/>
</dbReference>
<dbReference type="Pfam" id="PF04434">
    <property type="entry name" value="SWIM"/>
    <property type="match status" value="1"/>
</dbReference>
<feature type="domain" description="SWIM-type" evidence="2">
    <location>
        <begin position="47"/>
        <end position="80"/>
    </location>
</feature>
<keyword evidence="1" id="KW-0862">Zinc</keyword>
<evidence type="ECO:0000256" key="1">
    <source>
        <dbReference type="PROSITE-ProRule" id="PRU00325"/>
    </source>
</evidence>
<accession>H9ZV32</accession>
<dbReference type="InterPro" id="IPR007527">
    <property type="entry name" value="Znf_SWIM"/>
</dbReference>
<dbReference type="PATRIC" id="fig|798128.4.peg.2298"/>
<dbReference type="EMBL" id="CP003254">
    <property type="protein sequence ID" value="AFH40192.1"/>
    <property type="molecule type" value="Genomic_DNA"/>
</dbReference>
<evidence type="ECO:0000313" key="3">
    <source>
        <dbReference type="EMBL" id="AFH40192.1"/>
    </source>
</evidence>
<keyword evidence="1" id="KW-0863">Zinc-finger</keyword>
<sequence length="98" mass="10957">MRFKERLLGFLPRLEKAQALLAQGKVHPVLGKEGLFVVESQEGKGRYLVDLEAETCTCPAFAQGRTRPCKHLIAAVLHEYEGKKALRERERVAVQAVA</sequence>
<dbReference type="RefSeq" id="WP_014632220.1">
    <property type="nucleotide sequence ID" value="NC_017590.1"/>
</dbReference>
<name>H9ZV32_THETH</name>
<dbReference type="Proteomes" id="UP000007388">
    <property type="component" value="Plasmid pTTJL1802"/>
</dbReference>
<gene>
    <name evidence="3" type="ORF">TtJL18_2364</name>
</gene>
<geneLocation type="plasmid" evidence="3 4">
    <name>pTTJL1802</name>
</geneLocation>
<keyword evidence="1" id="KW-0479">Metal-binding</keyword>
<dbReference type="KEGG" id="ttl:TtJL18_2364"/>
<evidence type="ECO:0000259" key="2">
    <source>
        <dbReference type="PROSITE" id="PS50966"/>
    </source>
</evidence>
<organism evidence="3 4">
    <name type="scientific">Thermus thermophilus JL-18</name>
    <dbReference type="NCBI Taxonomy" id="798128"/>
    <lineage>
        <taxon>Bacteria</taxon>
        <taxon>Thermotogati</taxon>
        <taxon>Deinococcota</taxon>
        <taxon>Deinococci</taxon>
        <taxon>Thermales</taxon>
        <taxon>Thermaceae</taxon>
        <taxon>Thermus</taxon>
    </lineage>
</organism>
<dbReference type="GO" id="GO:0008270">
    <property type="term" value="F:zinc ion binding"/>
    <property type="evidence" value="ECO:0007669"/>
    <property type="project" value="UniProtKB-KW"/>
</dbReference>
<keyword evidence="3" id="KW-0614">Plasmid</keyword>
<reference evidence="3 4" key="1">
    <citation type="journal article" date="2013" name="Genome Announc.">
        <title>Whole Genome Sequencing of Thermus oshimai JL-2 and Thermus thermophilus JL-18, Incomplete Denitrifiers from the United States Great Basin.</title>
        <authorList>
            <person name="Murugapiran S.K."/>
            <person name="Huntemann M."/>
            <person name="Wei C.L."/>
            <person name="Han J."/>
            <person name="Detter J.C."/>
            <person name="Han C.S."/>
            <person name="Erkkila T.H."/>
            <person name="Teshima H."/>
            <person name="Chen A."/>
            <person name="Kyrpides N."/>
            <person name="Mavrommatis K."/>
            <person name="Markowitz V."/>
            <person name="Szeto E."/>
            <person name="Ivanova N."/>
            <person name="Pagani I."/>
            <person name="Lam J."/>
            <person name="McDonald A.I."/>
            <person name="Dodsworth J.A."/>
            <person name="Pati A."/>
            <person name="Goodwin L."/>
            <person name="Peters L."/>
            <person name="Pitluck S."/>
            <person name="Woyke T."/>
            <person name="Hedlund B.P."/>
        </authorList>
    </citation>
    <scope>NUCLEOTIDE SEQUENCE [LARGE SCALE GENOMIC DNA]</scope>
    <source>
        <strain evidence="3 4">JL-18</strain>
        <plasmid evidence="3 4">pTTJL1802</plasmid>
    </source>
</reference>
<dbReference type="HOGENOM" id="CLU_2304740_0_0_0"/>
<proteinExistence type="predicted"/>
<protein>
    <submittedName>
        <fullName evidence="3">SWIM zinc finger-containing protein</fullName>
    </submittedName>
</protein>